<evidence type="ECO:0000313" key="3">
    <source>
        <dbReference type="Proteomes" id="UP001497623"/>
    </source>
</evidence>
<dbReference type="EMBL" id="CAXKWB010007743">
    <property type="protein sequence ID" value="CAL4088212.1"/>
    <property type="molecule type" value="Genomic_DNA"/>
</dbReference>
<dbReference type="Proteomes" id="UP001497623">
    <property type="component" value="Unassembled WGS sequence"/>
</dbReference>
<dbReference type="AlphaFoldDB" id="A0AAV2QL52"/>
<accession>A0AAV2QL52</accession>
<evidence type="ECO:0000256" key="1">
    <source>
        <dbReference type="SAM" id="SignalP"/>
    </source>
</evidence>
<feature type="chain" id="PRO_5043315333" evidence="1">
    <location>
        <begin position="25"/>
        <end position="136"/>
    </location>
</feature>
<name>A0AAV2QL52_MEGNR</name>
<feature type="non-terminal residue" evidence="2">
    <location>
        <position position="136"/>
    </location>
</feature>
<dbReference type="SUPFAM" id="SSF53756">
    <property type="entry name" value="UDP-Glycosyltransferase/glycogen phosphorylase"/>
    <property type="match status" value="1"/>
</dbReference>
<protein>
    <submittedName>
        <fullName evidence="2">Uncharacterized protein</fullName>
    </submittedName>
</protein>
<reference evidence="2 3" key="1">
    <citation type="submission" date="2024-05" db="EMBL/GenBank/DDBJ databases">
        <authorList>
            <person name="Wallberg A."/>
        </authorList>
    </citation>
    <scope>NUCLEOTIDE SEQUENCE [LARGE SCALE GENOMIC DNA]</scope>
</reference>
<proteinExistence type="predicted"/>
<gene>
    <name evidence="2" type="ORF">MNOR_LOCUS13493</name>
</gene>
<keyword evidence="1" id="KW-0732">Signal</keyword>
<keyword evidence="3" id="KW-1185">Reference proteome</keyword>
<evidence type="ECO:0000313" key="2">
    <source>
        <dbReference type="EMBL" id="CAL4088212.1"/>
    </source>
</evidence>
<feature type="signal peptide" evidence="1">
    <location>
        <begin position="1"/>
        <end position="24"/>
    </location>
</feature>
<comment type="caution">
    <text evidence="2">The sequence shown here is derived from an EMBL/GenBank/DDBJ whole genome shotgun (WGS) entry which is preliminary data.</text>
</comment>
<sequence>MCVPAMRVWWLVMVVVLGTQESLGSRVLMLTPIAFKSHTIFYRALDKALVEHGHEVTQVLPFNNSAASGVRKVVLPLPNINDVMSSVFNDGTIGFMKFSSKVQSEICMAALTSDEFIEIRKQQFDVVLLSEWLCYG</sequence>
<organism evidence="2 3">
    <name type="scientific">Meganyctiphanes norvegica</name>
    <name type="common">Northern krill</name>
    <name type="synonym">Thysanopoda norvegica</name>
    <dbReference type="NCBI Taxonomy" id="48144"/>
    <lineage>
        <taxon>Eukaryota</taxon>
        <taxon>Metazoa</taxon>
        <taxon>Ecdysozoa</taxon>
        <taxon>Arthropoda</taxon>
        <taxon>Crustacea</taxon>
        <taxon>Multicrustacea</taxon>
        <taxon>Malacostraca</taxon>
        <taxon>Eumalacostraca</taxon>
        <taxon>Eucarida</taxon>
        <taxon>Euphausiacea</taxon>
        <taxon>Euphausiidae</taxon>
        <taxon>Meganyctiphanes</taxon>
    </lineage>
</organism>